<dbReference type="Proteomes" id="UP000215902">
    <property type="component" value="Unassembled WGS sequence"/>
</dbReference>
<feature type="compositionally biased region" description="Polar residues" evidence="1">
    <location>
        <begin position="32"/>
        <end position="47"/>
    </location>
</feature>
<evidence type="ECO:0000256" key="2">
    <source>
        <dbReference type="SAM" id="Phobius"/>
    </source>
</evidence>
<reference evidence="3 4" key="1">
    <citation type="submission" date="2017-06" db="EMBL/GenBank/DDBJ databases">
        <title>A platform for efficient transgenesis in Macrostomum lignano, a flatworm model organism for stem cell research.</title>
        <authorList>
            <person name="Berezikov E."/>
        </authorList>
    </citation>
    <scope>NUCLEOTIDE SEQUENCE [LARGE SCALE GENOMIC DNA]</scope>
    <source>
        <strain evidence="3">DV1</strain>
        <tissue evidence="3">Whole organism</tissue>
    </source>
</reference>
<dbReference type="AlphaFoldDB" id="A0A267GK60"/>
<keyword evidence="2" id="KW-0812">Transmembrane</keyword>
<feature type="transmembrane region" description="Helical" evidence="2">
    <location>
        <begin position="258"/>
        <end position="280"/>
    </location>
</feature>
<dbReference type="EMBL" id="NIVC01000303">
    <property type="protein sequence ID" value="PAA85797.1"/>
    <property type="molecule type" value="Genomic_DNA"/>
</dbReference>
<feature type="region of interest" description="Disordered" evidence="1">
    <location>
        <begin position="1"/>
        <end position="107"/>
    </location>
</feature>
<protein>
    <submittedName>
        <fullName evidence="3">Uncharacterized protein</fullName>
    </submittedName>
</protein>
<evidence type="ECO:0000256" key="1">
    <source>
        <dbReference type="SAM" id="MobiDB-lite"/>
    </source>
</evidence>
<feature type="transmembrane region" description="Helical" evidence="2">
    <location>
        <begin position="149"/>
        <end position="176"/>
    </location>
</feature>
<feature type="transmembrane region" description="Helical" evidence="2">
    <location>
        <begin position="219"/>
        <end position="237"/>
    </location>
</feature>
<feature type="compositionally biased region" description="Low complexity" evidence="1">
    <location>
        <begin position="51"/>
        <end position="74"/>
    </location>
</feature>
<keyword evidence="2" id="KW-1133">Transmembrane helix</keyword>
<keyword evidence="4" id="KW-1185">Reference proteome</keyword>
<organism evidence="3 4">
    <name type="scientific">Macrostomum lignano</name>
    <dbReference type="NCBI Taxonomy" id="282301"/>
    <lineage>
        <taxon>Eukaryota</taxon>
        <taxon>Metazoa</taxon>
        <taxon>Spiralia</taxon>
        <taxon>Lophotrochozoa</taxon>
        <taxon>Platyhelminthes</taxon>
        <taxon>Rhabditophora</taxon>
        <taxon>Macrostomorpha</taxon>
        <taxon>Macrostomida</taxon>
        <taxon>Macrostomidae</taxon>
        <taxon>Macrostomum</taxon>
    </lineage>
</organism>
<proteinExistence type="predicted"/>
<accession>A0A267GK60</accession>
<feature type="compositionally biased region" description="Polar residues" evidence="1">
    <location>
        <begin position="84"/>
        <end position="107"/>
    </location>
</feature>
<evidence type="ECO:0000313" key="4">
    <source>
        <dbReference type="Proteomes" id="UP000215902"/>
    </source>
</evidence>
<feature type="compositionally biased region" description="Low complexity" evidence="1">
    <location>
        <begin position="21"/>
        <end position="31"/>
    </location>
</feature>
<feature type="non-terminal residue" evidence="3">
    <location>
        <position position="1"/>
    </location>
</feature>
<feature type="transmembrane region" description="Helical" evidence="2">
    <location>
        <begin position="188"/>
        <end position="213"/>
    </location>
</feature>
<name>A0A267GK60_9PLAT</name>
<sequence>KTNVKPEKKKNKMQRTRYMLQQNQQQQQQQQIISASTSTAAQMFGQKTSRRQQQQQSQAATTRASSSHNSQKQKNQQHRRRSNVTQASSSRASNSIPKSNHAVQHYQQQQLSVGPEFSIDLGELTQTPRRRVSAVPGSSLRLYRLLRRALGILTCFLAVADLAIGVSDIVIGASIVSRSQTWICSTTSAGASVLASGVTGCLFCLSIVATQWLATGNTVAHSGITAAIMLISLSHTCSALPRMRYSYLASDCTPKATAYLWLTSLGRLLTLLTCGFYYGLLNYYVCKFGEDNSSLNGGGGGGSRNRSRDQKK</sequence>
<comment type="caution">
    <text evidence="3">The sequence shown here is derived from an EMBL/GenBank/DDBJ whole genome shotgun (WGS) entry which is preliminary data.</text>
</comment>
<evidence type="ECO:0000313" key="3">
    <source>
        <dbReference type="EMBL" id="PAA85797.1"/>
    </source>
</evidence>
<gene>
    <name evidence="3" type="ORF">BOX15_Mlig010003g1</name>
</gene>
<keyword evidence="2" id="KW-0472">Membrane</keyword>